<feature type="compositionally biased region" description="Polar residues" evidence="1">
    <location>
        <begin position="293"/>
        <end position="317"/>
    </location>
</feature>
<dbReference type="PANTHER" id="PTHR11289:SF0">
    <property type="entry name" value="BREAST CANCER TYPE 2 SUSCEPTIBILITY PROTEIN"/>
    <property type="match status" value="1"/>
</dbReference>
<dbReference type="GO" id="GO:0006355">
    <property type="term" value="P:regulation of DNA-templated transcription"/>
    <property type="evidence" value="ECO:0007669"/>
    <property type="project" value="TreeGrafter"/>
</dbReference>
<feature type="compositionally biased region" description="Low complexity" evidence="1">
    <location>
        <begin position="64"/>
        <end position="81"/>
    </location>
</feature>
<dbReference type="InterPro" id="IPR015525">
    <property type="entry name" value="BRCA2"/>
</dbReference>
<evidence type="ECO:0000259" key="2">
    <source>
        <dbReference type="Pfam" id="PF09103"/>
    </source>
</evidence>
<keyword evidence="5" id="KW-1185">Reference proteome</keyword>
<proteinExistence type="predicted"/>
<dbReference type="SUPFAM" id="SSF50249">
    <property type="entry name" value="Nucleic acid-binding proteins"/>
    <property type="match status" value="2"/>
</dbReference>
<evidence type="ECO:0008006" key="6">
    <source>
        <dbReference type="Google" id="ProtNLM"/>
    </source>
</evidence>
<evidence type="ECO:0000313" key="4">
    <source>
        <dbReference type="EMBL" id="THH27674.1"/>
    </source>
</evidence>
<organism evidence="4 5">
    <name type="scientific">Antrodiella citrinella</name>
    <dbReference type="NCBI Taxonomy" id="2447956"/>
    <lineage>
        <taxon>Eukaryota</taxon>
        <taxon>Fungi</taxon>
        <taxon>Dikarya</taxon>
        <taxon>Basidiomycota</taxon>
        <taxon>Agaricomycotina</taxon>
        <taxon>Agaricomycetes</taxon>
        <taxon>Polyporales</taxon>
        <taxon>Steccherinaceae</taxon>
        <taxon>Antrodiella</taxon>
    </lineage>
</organism>
<comment type="caution">
    <text evidence="4">The sequence shown here is derived from an EMBL/GenBank/DDBJ whole genome shotgun (WGS) entry which is preliminary data.</text>
</comment>
<dbReference type="InterPro" id="IPR015252">
    <property type="entry name" value="BRCA2_hlx"/>
</dbReference>
<feature type="domain" description="BRCA2 OB1" evidence="2">
    <location>
        <begin position="632"/>
        <end position="748"/>
    </location>
</feature>
<feature type="region of interest" description="Disordered" evidence="1">
    <location>
        <begin position="18"/>
        <end position="87"/>
    </location>
</feature>
<dbReference type="PANTHER" id="PTHR11289">
    <property type="entry name" value="BREAST CANCER TYPE 2 SUSCEPTIBILITY PROTEIN BRCA2"/>
    <property type="match status" value="1"/>
</dbReference>
<dbReference type="SUPFAM" id="SSF81872">
    <property type="entry name" value="BRCA2 helical domain"/>
    <property type="match status" value="1"/>
</dbReference>
<dbReference type="InterPro" id="IPR012340">
    <property type="entry name" value="NA-bd_OB-fold"/>
</dbReference>
<evidence type="ECO:0000259" key="3">
    <source>
        <dbReference type="Pfam" id="PF09169"/>
    </source>
</evidence>
<reference evidence="4 5" key="1">
    <citation type="submission" date="2019-02" db="EMBL/GenBank/DDBJ databases">
        <title>Genome sequencing of the rare red list fungi Antrodiella citrinella (Flaviporus citrinellus).</title>
        <authorList>
            <person name="Buettner E."/>
            <person name="Kellner H."/>
        </authorList>
    </citation>
    <scope>NUCLEOTIDE SEQUENCE [LARGE SCALE GENOMIC DNA]</scope>
    <source>
        <strain evidence="4 5">DSM 108506</strain>
    </source>
</reference>
<dbReference type="EMBL" id="SGPM01000234">
    <property type="protein sequence ID" value="THH27674.1"/>
    <property type="molecule type" value="Genomic_DNA"/>
</dbReference>
<dbReference type="Pfam" id="PF09103">
    <property type="entry name" value="BRCA-2_OB1"/>
    <property type="match status" value="1"/>
</dbReference>
<dbReference type="GO" id="GO:0000724">
    <property type="term" value="P:double-strand break repair via homologous recombination"/>
    <property type="evidence" value="ECO:0007669"/>
    <property type="project" value="InterPro"/>
</dbReference>
<gene>
    <name evidence="4" type="ORF">EUX98_g6517</name>
</gene>
<dbReference type="AlphaFoldDB" id="A0A4S4MNT0"/>
<dbReference type="Proteomes" id="UP000308730">
    <property type="component" value="Unassembled WGS sequence"/>
</dbReference>
<dbReference type="InterPro" id="IPR036315">
    <property type="entry name" value="BRCA2_hlx_sf"/>
</dbReference>
<dbReference type="Pfam" id="PF09169">
    <property type="entry name" value="BRCA-2_helical"/>
    <property type="match status" value="1"/>
</dbReference>
<dbReference type="OrthoDB" id="21095at2759"/>
<dbReference type="Gene3D" id="2.40.50.140">
    <property type="entry name" value="Nucleic acid-binding proteins"/>
    <property type="match status" value="2"/>
</dbReference>
<protein>
    <recommendedName>
        <fullName evidence="6">BRCA2 OB1 domain-containing protein</fullName>
    </recommendedName>
</protein>
<feature type="domain" description="Breast cancer type 2 susceptibility protein helical" evidence="3">
    <location>
        <begin position="573"/>
        <end position="629"/>
    </location>
</feature>
<dbReference type="InterPro" id="IPR015187">
    <property type="entry name" value="BRCA2_OB_1"/>
</dbReference>
<sequence>MHVSERLKRDQVIAAALRLKNLEPENSQEEDSDDNRPPSPSDAYTPKENRNPRVPFTDAFMDLKSTSARSPKSPRSSRVVTNSSNARGQARLPALGFGSALNLAQKDIDTSLEDAPLPPDLSMFEDDSWFESTTIPEGAAFTTFTTAKVVKTRTDEDPSIIAPTVPAQLAAFQSAQHISEALRAVTPERDTIDDSVAGEGRSSSPTGKPFYGPKLASERETTEFDKPLSTAGMASFVGFKSVATMEIPQFVGFKTAAKNDFAPTAEALLAAEQKMKQWEQEIDDELHAPSSLEHTSVPQAGSSTLDAADTSFSQSLDRTPDSPTPARSSENKQPTFRIASTVAPSIQANKKAFKSPLLPTSVPKGFRPPLLAHANPAGYVASPLNPNRSKPSETKLADAAFMTPLRPSTTIIPVTHIPSVSPQKKTLGVTPRRSNVKSKFVTPFKPGMKPGEPGRVYIAPTSPQKAKEPMTPVAVGTKGKQREVNPFLEDPPPIARTSLATSGLIPQTYTYAKLETMGINIAELRQITPQTALYYAFHTASATPFTASQVPSTAATLGTAAALDELHARGCSLATLEWVENHWALLLWKLAGMVCLDPAREKDTEKKRWCWKEVMKQLKYRYDRDLDSSARPPIRLITTHDTPPTCPMVLCVSDVIWPGSDSETNDALPRLELTDGWYRIRAELDICLARAVRNNRIRIGGKLATVGARLSEGNKEPGEPLEVYDSVSLKLTGNSTHLAPWHATLGFQSQPYVSTLRSLSSDGGVVAVMDVVVDRVYPVAYLEFVERDGKMTQDGPRDEKDELVEQDRWRKRQEVAESKLRYDLEGQLNSLSQYADRLEQKAGAGFWPTEDASQPSSIEDLLIDLEDALTVPASATTSTTTTTAAANDIVKSVSTVEAGWLARAIREKVEKDREGFGERMKEELDVCVFP</sequence>
<feature type="region of interest" description="Disordered" evidence="1">
    <location>
        <begin position="189"/>
        <end position="223"/>
    </location>
</feature>
<dbReference type="CDD" id="cd04493">
    <property type="entry name" value="BRCA2DBD_OB1"/>
    <property type="match status" value="1"/>
</dbReference>
<name>A0A4S4MNT0_9APHY</name>
<accession>A0A4S4MNT0</accession>
<evidence type="ECO:0000313" key="5">
    <source>
        <dbReference type="Proteomes" id="UP000308730"/>
    </source>
</evidence>
<feature type="compositionally biased region" description="Polar residues" evidence="1">
    <location>
        <begin position="325"/>
        <end position="334"/>
    </location>
</feature>
<evidence type="ECO:0000256" key="1">
    <source>
        <dbReference type="SAM" id="MobiDB-lite"/>
    </source>
</evidence>
<feature type="region of interest" description="Disordered" evidence="1">
    <location>
        <begin position="293"/>
        <end position="336"/>
    </location>
</feature>